<dbReference type="Gene3D" id="3.30.420.10">
    <property type="entry name" value="Ribonuclease H-like superfamily/Ribonuclease H"/>
    <property type="match status" value="1"/>
</dbReference>
<evidence type="ECO:0000313" key="1">
    <source>
        <dbReference type="Ensembl" id="ENSMZEP00005014133.1"/>
    </source>
</evidence>
<reference evidence="1 2" key="1">
    <citation type="journal article" date="2014" name="Nature">
        <title>The genomic substrate for adaptive radiation in African cichlid fish.</title>
        <authorList>
            <person name="Brawand D."/>
            <person name="Wagner C.E."/>
            <person name="Li Y.I."/>
            <person name="Malinsky M."/>
            <person name="Keller I."/>
            <person name="Fan S."/>
            <person name="Simakov O."/>
            <person name="Ng A.Y."/>
            <person name="Lim Z.W."/>
            <person name="Bezault E."/>
            <person name="Turner-Maier J."/>
            <person name="Johnson J."/>
            <person name="Alcazar R."/>
            <person name="Noh H.J."/>
            <person name="Russell P."/>
            <person name="Aken B."/>
            <person name="Alfoldi J."/>
            <person name="Amemiya C."/>
            <person name="Azzouzi N."/>
            <person name="Baroiller J.F."/>
            <person name="Barloy-Hubler F."/>
            <person name="Berlin A."/>
            <person name="Bloomquist R."/>
            <person name="Carleton K.L."/>
            <person name="Conte M.A."/>
            <person name="D'Cotta H."/>
            <person name="Eshel O."/>
            <person name="Gaffney L."/>
            <person name="Galibert F."/>
            <person name="Gante H.F."/>
            <person name="Gnerre S."/>
            <person name="Greuter L."/>
            <person name="Guyon R."/>
            <person name="Haddad N.S."/>
            <person name="Haerty W."/>
            <person name="Harris R.M."/>
            <person name="Hofmann H.A."/>
            <person name="Hourlier T."/>
            <person name="Hulata G."/>
            <person name="Jaffe D.B."/>
            <person name="Lara M."/>
            <person name="Lee A.P."/>
            <person name="MacCallum I."/>
            <person name="Mwaiko S."/>
            <person name="Nikaido M."/>
            <person name="Nishihara H."/>
            <person name="Ozouf-Costaz C."/>
            <person name="Penman D.J."/>
            <person name="Przybylski D."/>
            <person name="Rakotomanga M."/>
            <person name="Renn S.C.P."/>
            <person name="Ribeiro F.J."/>
            <person name="Ron M."/>
            <person name="Salzburger W."/>
            <person name="Sanchez-Pulido L."/>
            <person name="Santos M.E."/>
            <person name="Searle S."/>
            <person name="Sharpe T."/>
            <person name="Swofford R."/>
            <person name="Tan F.J."/>
            <person name="Williams L."/>
            <person name="Young S."/>
            <person name="Yin S."/>
            <person name="Okada N."/>
            <person name="Kocher T.D."/>
            <person name="Miska E.A."/>
            <person name="Lander E.S."/>
            <person name="Venkatesh B."/>
            <person name="Fernald R.D."/>
            <person name="Meyer A."/>
            <person name="Ponting C.P."/>
            <person name="Streelman J.T."/>
            <person name="Lindblad-Toh K."/>
            <person name="Seehausen O."/>
            <person name="Di Palma F."/>
        </authorList>
    </citation>
    <scope>NUCLEOTIDE SEQUENCE</scope>
</reference>
<dbReference type="Ensembl" id="ENSMZET00005014608.1">
    <property type="protein sequence ID" value="ENSMZEP00005014133.1"/>
    <property type="gene ID" value="ENSMZEG00005010650.1"/>
</dbReference>
<dbReference type="InterPro" id="IPR036397">
    <property type="entry name" value="RNaseH_sf"/>
</dbReference>
<keyword evidence="2" id="KW-1185">Reference proteome</keyword>
<dbReference type="AlphaFoldDB" id="A0A3P9BW02"/>
<reference evidence="1" key="2">
    <citation type="submission" date="2025-08" db="UniProtKB">
        <authorList>
            <consortium name="Ensembl"/>
        </authorList>
    </citation>
    <scope>IDENTIFICATION</scope>
</reference>
<evidence type="ECO:0008006" key="3">
    <source>
        <dbReference type="Google" id="ProtNLM"/>
    </source>
</evidence>
<reference evidence="1" key="3">
    <citation type="submission" date="2025-09" db="UniProtKB">
        <authorList>
            <consortium name="Ensembl"/>
        </authorList>
    </citation>
    <scope>IDENTIFICATION</scope>
</reference>
<name>A0A3P9BW02_9CICH</name>
<accession>A0A3P9BW02</accession>
<sequence length="66" mass="8206">MRLRQDNDPKHKSKLWQNYLRKKRTRWSPDLNHIKQVWDELDRRVKAKIFDFYCGKNMGVFSCYIC</sequence>
<dbReference type="GO" id="GO:0003676">
    <property type="term" value="F:nucleic acid binding"/>
    <property type="evidence" value="ECO:0007669"/>
    <property type="project" value="InterPro"/>
</dbReference>
<evidence type="ECO:0000313" key="2">
    <source>
        <dbReference type="Proteomes" id="UP000265160"/>
    </source>
</evidence>
<dbReference type="Proteomes" id="UP000265160">
    <property type="component" value="LG5"/>
</dbReference>
<dbReference type="GeneTree" id="ENSGT00940000179368"/>
<organism evidence="1 2">
    <name type="scientific">Maylandia zebra</name>
    <name type="common">zebra mbuna</name>
    <dbReference type="NCBI Taxonomy" id="106582"/>
    <lineage>
        <taxon>Eukaryota</taxon>
        <taxon>Metazoa</taxon>
        <taxon>Chordata</taxon>
        <taxon>Craniata</taxon>
        <taxon>Vertebrata</taxon>
        <taxon>Euteleostomi</taxon>
        <taxon>Actinopterygii</taxon>
        <taxon>Neopterygii</taxon>
        <taxon>Teleostei</taxon>
        <taxon>Neoteleostei</taxon>
        <taxon>Acanthomorphata</taxon>
        <taxon>Ovalentaria</taxon>
        <taxon>Cichlomorphae</taxon>
        <taxon>Cichliformes</taxon>
        <taxon>Cichlidae</taxon>
        <taxon>African cichlids</taxon>
        <taxon>Pseudocrenilabrinae</taxon>
        <taxon>Haplochromini</taxon>
        <taxon>Maylandia</taxon>
        <taxon>Maylandia zebra complex</taxon>
    </lineage>
</organism>
<proteinExistence type="predicted"/>
<protein>
    <recommendedName>
        <fullName evidence="3">Tc1-like transposase DDE domain-containing protein</fullName>
    </recommendedName>
</protein>